<reference evidence="1 2" key="1">
    <citation type="journal article" date="2020" name="Mol. Biol. Evol.">
        <title>Distinct Expression and Methylation Patterns for Genes with Different Fates following a Single Whole-Genome Duplication in Flowering Plants.</title>
        <authorList>
            <person name="Shi T."/>
            <person name="Rahmani R.S."/>
            <person name="Gugger P.F."/>
            <person name="Wang M."/>
            <person name="Li H."/>
            <person name="Zhang Y."/>
            <person name="Li Z."/>
            <person name="Wang Q."/>
            <person name="Van de Peer Y."/>
            <person name="Marchal K."/>
            <person name="Chen J."/>
        </authorList>
    </citation>
    <scope>NUCLEOTIDE SEQUENCE [LARGE SCALE GENOMIC DNA]</scope>
    <source>
        <tissue evidence="1">Leaf</tissue>
    </source>
</reference>
<evidence type="ECO:0000313" key="2">
    <source>
        <dbReference type="Proteomes" id="UP000607653"/>
    </source>
</evidence>
<accession>A0A822XFW4</accession>
<sequence>MAKKRLAGWGGTGHDSIHVFEKEMMNSVFGL</sequence>
<evidence type="ECO:0000313" key="1">
    <source>
        <dbReference type="EMBL" id="DAD19107.1"/>
    </source>
</evidence>
<dbReference type="Proteomes" id="UP000607653">
    <property type="component" value="Unassembled WGS sequence"/>
</dbReference>
<keyword evidence="2" id="KW-1185">Reference proteome</keyword>
<comment type="caution">
    <text evidence="1">The sequence shown here is derived from an EMBL/GenBank/DDBJ whole genome shotgun (WGS) entry which is preliminary data.</text>
</comment>
<name>A0A822XFW4_NELNU</name>
<dbReference type="AlphaFoldDB" id="A0A822XFW4"/>
<proteinExistence type="predicted"/>
<organism evidence="1 2">
    <name type="scientific">Nelumbo nucifera</name>
    <name type="common">Sacred lotus</name>
    <dbReference type="NCBI Taxonomy" id="4432"/>
    <lineage>
        <taxon>Eukaryota</taxon>
        <taxon>Viridiplantae</taxon>
        <taxon>Streptophyta</taxon>
        <taxon>Embryophyta</taxon>
        <taxon>Tracheophyta</taxon>
        <taxon>Spermatophyta</taxon>
        <taxon>Magnoliopsida</taxon>
        <taxon>Proteales</taxon>
        <taxon>Nelumbonaceae</taxon>
        <taxon>Nelumbo</taxon>
    </lineage>
</organism>
<protein>
    <submittedName>
        <fullName evidence="1">Uncharacterized protein</fullName>
    </submittedName>
</protein>
<gene>
    <name evidence="1" type="ORF">HUJ06_020570</name>
</gene>
<dbReference type="EMBL" id="DUZY01000001">
    <property type="protein sequence ID" value="DAD19107.1"/>
    <property type="molecule type" value="Genomic_DNA"/>
</dbReference>